<keyword evidence="2" id="KW-1185">Reference proteome</keyword>
<name>A0ACC2PCF4_9HYME</name>
<dbReference type="Proteomes" id="UP001239111">
    <property type="component" value="Chromosome 2"/>
</dbReference>
<sequence>MLRLSFLIGVTALIAVLGKEDQPKVKTPLGGIKGYYKTSENGKVYEAYEGIPYALPPVGKLRFRAPKRVPAWTGVLQATKTADECLQYSHIPANKFDRVEGSEDCLYLNIYAPVRKERSAPFPVIFWIHGGCFQYGTGSVFGAKYLADKDVILVTINYRVGILGFLSTEDDTVSGNMGLKDQSLALRWVHENIEWFGGDPKKITLTGLSAGGASVHYHYLSPLSNKLFQNGISFSGTSLLCWTQTEKPLERAKKLGAIMGCPTENVKDMVQCLRYRPGRPLVQATSEFMPWIYYPYTPFGPVVEKVTEDYFINRPPVEIIASGDVQDVPWITGVVSEEGLYPASEFVTDKTRLEHLNDNWDLVAPHLLDYNYTIPKQRHAEVANKIRKHYLKSNPIDRLNVKPLVQLVGDRLFVVDAEKAARLQAKVNENPVWFYYYSYRAAQSLSDVMSGTKENLGVSHGDDAYMVIEQPFMNPMTTKEDRAMQNDLLDFWVSIAVQGVPGMGAKWPPVNPSQKELKYLHISGPGKLTLEENDNLGEKNFWNTLDFDENKLKRGSSSKDEF</sequence>
<gene>
    <name evidence="1" type="ORF">QAD02_016545</name>
</gene>
<proteinExistence type="predicted"/>
<reference evidence="1" key="1">
    <citation type="submission" date="2023-04" db="EMBL/GenBank/DDBJ databases">
        <title>A chromosome-level genome assembly of the parasitoid wasp Eretmocerus hayati.</title>
        <authorList>
            <person name="Zhong Y."/>
            <person name="Liu S."/>
            <person name="Liu Y."/>
        </authorList>
    </citation>
    <scope>NUCLEOTIDE SEQUENCE</scope>
    <source>
        <strain evidence="1">ZJU_SS_LIU_2023</strain>
    </source>
</reference>
<evidence type="ECO:0000313" key="1">
    <source>
        <dbReference type="EMBL" id="KAJ8680758.1"/>
    </source>
</evidence>
<accession>A0ACC2PCF4</accession>
<dbReference type="EMBL" id="CM056742">
    <property type="protein sequence ID" value="KAJ8680758.1"/>
    <property type="molecule type" value="Genomic_DNA"/>
</dbReference>
<evidence type="ECO:0000313" key="2">
    <source>
        <dbReference type="Proteomes" id="UP001239111"/>
    </source>
</evidence>
<comment type="caution">
    <text evidence="1">The sequence shown here is derived from an EMBL/GenBank/DDBJ whole genome shotgun (WGS) entry which is preliminary data.</text>
</comment>
<organism evidence="1 2">
    <name type="scientific">Eretmocerus hayati</name>
    <dbReference type="NCBI Taxonomy" id="131215"/>
    <lineage>
        <taxon>Eukaryota</taxon>
        <taxon>Metazoa</taxon>
        <taxon>Ecdysozoa</taxon>
        <taxon>Arthropoda</taxon>
        <taxon>Hexapoda</taxon>
        <taxon>Insecta</taxon>
        <taxon>Pterygota</taxon>
        <taxon>Neoptera</taxon>
        <taxon>Endopterygota</taxon>
        <taxon>Hymenoptera</taxon>
        <taxon>Apocrita</taxon>
        <taxon>Proctotrupomorpha</taxon>
        <taxon>Chalcidoidea</taxon>
        <taxon>Aphelinidae</taxon>
        <taxon>Aphelininae</taxon>
        <taxon>Eretmocerus</taxon>
    </lineage>
</organism>
<protein>
    <submittedName>
        <fullName evidence="1">Uncharacterized protein</fullName>
    </submittedName>
</protein>